<evidence type="ECO:0000313" key="5">
    <source>
        <dbReference type="EMBL" id="SVB49841.1"/>
    </source>
</evidence>
<proteinExistence type="predicted"/>
<keyword evidence="3" id="KW-0560">Oxidoreductase</keyword>
<gene>
    <name evidence="5" type="ORF">METZ01_LOCUS202695</name>
</gene>
<keyword evidence="2" id="KW-0862">Zinc</keyword>
<accession>A0A382EIP6</accession>
<dbReference type="Gene3D" id="3.40.50.720">
    <property type="entry name" value="NAD(P)-binding Rossmann-like Domain"/>
    <property type="match status" value="1"/>
</dbReference>
<dbReference type="GO" id="GO:0016491">
    <property type="term" value="F:oxidoreductase activity"/>
    <property type="evidence" value="ECO:0007669"/>
    <property type="project" value="UniProtKB-KW"/>
</dbReference>
<evidence type="ECO:0000256" key="3">
    <source>
        <dbReference type="ARBA" id="ARBA00023002"/>
    </source>
</evidence>
<dbReference type="EMBL" id="UINC01044411">
    <property type="protein sequence ID" value="SVB49841.1"/>
    <property type="molecule type" value="Genomic_DNA"/>
</dbReference>
<dbReference type="PROSITE" id="PS00059">
    <property type="entry name" value="ADH_ZINC"/>
    <property type="match status" value="1"/>
</dbReference>
<dbReference type="InterPro" id="IPR013154">
    <property type="entry name" value="ADH-like_N"/>
</dbReference>
<evidence type="ECO:0000259" key="4">
    <source>
        <dbReference type="Pfam" id="PF08240"/>
    </source>
</evidence>
<dbReference type="Pfam" id="PF08240">
    <property type="entry name" value="ADH_N"/>
    <property type="match status" value="1"/>
</dbReference>
<dbReference type="Gene3D" id="3.90.180.10">
    <property type="entry name" value="Medium-chain alcohol dehydrogenases, catalytic domain"/>
    <property type="match status" value="2"/>
</dbReference>
<reference evidence="5" key="1">
    <citation type="submission" date="2018-05" db="EMBL/GenBank/DDBJ databases">
        <authorList>
            <person name="Lanie J.A."/>
            <person name="Ng W.-L."/>
            <person name="Kazmierczak K.M."/>
            <person name="Andrzejewski T.M."/>
            <person name="Davidsen T.M."/>
            <person name="Wayne K.J."/>
            <person name="Tettelin H."/>
            <person name="Glass J.I."/>
            <person name="Rusch D."/>
            <person name="Podicherti R."/>
            <person name="Tsui H.-C.T."/>
            <person name="Winkler M.E."/>
        </authorList>
    </citation>
    <scope>NUCLEOTIDE SEQUENCE</scope>
</reference>
<dbReference type="AlphaFoldDB" id="A0A382EIP6"/>
<evidence type="ECO:0000256" key="1">
    <source>
        <dbReference type="ARBA" id="ARBA00022723"/>
    </source>
</evidence>
<sequence length="168" mass="18274">MVEPGRFEFSREPIQDPMHDQVVIKLVVSGICSSEIPFFLGDAKADSKMFVKYASYPLQLGHETSGEVVAVGSSVKKFKTGDMVTGFTSYGSGFATHFVEKESNLVKIPDHIDPVMALGEPLMCAVNILRSSEPEIGENVVIIGDGFMGLLMVQLFARFPLKSLTVIG</sequence>
<dbReference type="PANTHER" id="PTHR43401:SF2">
    <property type="entry name" value="L-THREONINE 3-DEHYDROGENASE"/>
    <property type="match status" value="1"/>
</dbReference>
<dbReference type="SUPFAM" id="SSF50129">
    <property type="entry name" value="GroES-like"/>
    <property type="match status" value="1"/>
</dbReference>
<keyword evidence="1" id="KW-0479">Metal-binding</keyword>
<dbReference type="InterPro" id="IPR011032">
    <property type="entry name" value="GroES-like_sf"/>
</dbReference>
<dbReference type="PANTHER" id="PTHR43401">
    <property type="entry name" value="L-THREONINE 3-DEHYDROGENASE"/>
    <property type="match status" value="1"/>
</dbReference>
<organism evidence="5">
    <name type="scientific">marine metagenome</name>
    <dbReference type="NCBI Taxonomy" id="408172"/>
    <lineage>
        <taxon>unclassified sequences</taxon>
        <taxon>metagenomes</taxon>
        <taxon>ecological metagenomes</taxon>
    </lineage>
</organism>
<dbReference type="InterPro" id="IPR050129">
    <property type="entry name" value="Zn_alcohol_dh"/>
</dbReference>
<name>A0A382EIP6_9ZZZZ</name>
<feature type="non-terminal residue" evidence="5">
    <location>
        <position position="168"/>
    </location>
</feature>
<protein>
    <recommendedName>
        <fullName evidence="4">Alcohol dehydrogenase-like N-terminal domain-containing protein</fullName>
    </recommendedName>
</protein>
<dbReference type="InterPro" id="IPR002328">
    <property type="entry name" value="ADH_Zn_CS"/>
</dbReference>
<feature type="domain" description="Alcohol dehydrogenase-like N-terminal" evidence="4">
    <location>
        <begin position="20"/>
        <end position="110"/>
    </location>
</feature>
<evidence type="ECO:0000256" key="2">
    <source>
        <dbReference type="ARBA" id="ARBA00022833"/>
    </source>
</evidence>
<dbReference type="GO" id="GO:0008270">
    <property type="term" value="F:zinc ion binding"/>
    <property type="evidence" value="ECO:0007669"/>
    <property type="project" value="InterPro"/>
</dbReference>